<protein>
    <recommendedName>
        <fullName evidence="7">GtrA/DPMS transmembrane domain-containing protein</fullName>
    </recommendedName>
</protein>
<evidence type="ECO:0000256" key="3">
    <source>
        <dbReference type="ARBA" id="ARBA00022692"/>
    </source>
</evidence>
<accession>A0A382CV66</accession>
<feature type="transmembrane region" description="Helical" evidence="6">
    <location>
        <begin position="37"/>
        <end position="56"/>
    </location>
</feature>
<evidence type="ECO:0000256" key="1">
    <source>
        <dbReference type="ARBA" id="ARBA00004141"/>
    </source>
</evidence>
<dbReference type="InterPro" id="IPR007267">
    <property type="entry name" value="GtrA_DPMS_TM"/>
</dbReference>
<dbReference type="InterPro" id="IPR051401">
    <property type="entry name" value="GtrA_CellWall_Glycosyl"/>
</dbReference>
<keyword evidence="4 6" id="KW-1133">Transmembrane helix</keyword>
<dbReference type="PANTHER" id="PTHR38459:SF1">
    <property type="entry name" value="PROPHAGE BACTOPRENOL-LINKED GLUCOSE TRANSLOCASE HOMOLOG"/>
    <property type="match status" value="1"/>
</dbReference>
<comment type="similarity">
    <text evidence="2">Belongs to the GtrA family.</text>
</comment>
<evidence type="ECO:0000256" key="2">
    <source>
        <dbReference type="ARBA" id="ARBA00009399"/>
    </source>
</evidence>
<organism evidence="8">
    <name type="scientific">marine metagenome</name>
    <dbReference type="NCBI Taxonomy" id="408172"/>
    <lineage>
        <taxon>unclassified sequences</taxon>
        <taxon>metagenomes</taxon>
        <taxon>ecological metagenomes</taxon>
    </lineage>
</organism>
<reference evidence="8" key="1">
    <citation type="submission" date="2018-05" db="EMBL/GenBank/DDBJ databases">
        <authorList>
            <person name="Lanie J.A."/>
            <person name="Ng W.-L."/>
            <person name="Kazmierczak K.M."/>
            <person name="Andrzejewski T.M."/>
            <person name="Davidsen T.M."/>
            <person name="Wayne K.J."/>
            <person name="Tettelin H."/>
            <person name="Glass J.I."/>
            <person name="Rusch D."/>
            <person name="Podicherti R."/>
            <person name="Tsui H.-C.T."/>
            <person name="Winkler M.E."/>
        </authorList>
    </citation>
    <scope>NUCLEOTIDE SEQUENCE</scope>
</reference>
<evidence type="ECO:0000256" key="4">
    <source>
        <dbReference type="ARBA" id="ARBA00022989"/>
    </source>
</evidence>
<evidence type="ECO:0000256" key="5">
    <source>
        <dbReference type="ARBA" id="ARBA00023136"/>
    </source>
</evidence>
<comment type="subcellular location">
    <subcellularLocation>
        <location evidence="1">Membrane</location>
        <topology evidence="1">Multi-pass membrane protein</topology>
    </subcellularLocation>
</comment>
<gene>
    <name evidence="8" type="ORF">METZ01_LOCUS182920</name>
</gene>
<feature type="non-terminal residue" evidence="8">
    <location>
        <position position="1"/>
    </location>
</feature>
<dbReference type="GO" id="GO:0005886">
    <property type="term" value="C:plasma membrane"/>
    <property type="evidence" value="ECO:0007669"/>
    <property type="project" value="TreeGrafter"/>
</dbReference>
<feature type="transmembrane region" description="Helical" evidence="6">
    <location>
        <begin position="12"/>
        <end position="31"/>
    </location>
</feature>
<dbReference type="GO" id="GO:0000271">
    <property type="term" value="P:polysaccharide biosynthetic process"/>
    <property type="evidence" value="ECO:0007669"/>
    <property type="project" value="InterPro"/>
</dbReference>
<dbReference type="PANTHER" id="PTHR38459">
    <property type="entry name" value="PROPHAGE BACTOPRENOL-LINKED GLUCOSE TRANSLOCASE HOMOLOG"/>
    <property type="match status" value="1"/>
</dbReference>
<feature type="domain" description="GtrA/DPMS transmembrane" evidence="7">
    <location>
        <begin position="13"/>
        <end position="124"/>
    </location>
</feature>
<dbReference type="Pfam" id="PF04138">
    <property type="entry name" value="GtrA_DPMS_TM"/>
    <property type="match status" value="1"/>
</dbReference>
<evidence type="ECO:0000256" key="6">
    <source>
        <dbReference type="SAM" id="Phobius"/>
    </source>
</evidence>
<proteinExistence type="inferred from homology"/>
<keyword evidence="5 6" id="KW-0472">Membrane</keyword>
<dbReference type="AlphaFoldDB" id="A0A382CV66"/>
<evidence type="ECO:0000259" key="7">
    <source>
        <dbReference type="Pfam" id="PF04138"/>
    </source>
</evidence>
<evidence type="ECO:0000313" key="8">
    <source>
        <dbReference type="EMBL" id="SVB30066.1"/>
    </source>
</evidence>
<keyword evidence="3 6" id="KW-0812">Transmembrane</keyword>
<name>A0A382CV66_9ZZZZ</name>
<feature type="transmembrane region" description="Helical" evidence="6">
    <location>
        <begin position="101"/>
        <end position="123"/>
    </location>
</feature>
<sequence>VKIKLFFKQIASYSTIGFISLVIDATVYIILSEIFIISKSLSKIISFIIASINSFLGNKMLTFRMKSFNYKEPIKFILLYSVSLIANSSTHDFFLKIFDGFLPFVISTIVAVIINFTGLKLWVFKNKNN</sequence>
<dbReference type="EMBL" id="UINC01036305">
    <property type="protein sequence ID" value="SVB30066.1"/>
    <property type="molecule type" value="Genomic_DNA"/>
</dbReference>